<organism evidence="1 2">
    <name type="scientific">Acetivibrio ethanolgignens</name>
    <dbReference type="NCBI Taxonomy" id="290052"/>
    <lineage>
        <taxon>Bacteria</taxon>
        <taxon>Bacillati</taxon>
        <taxon>Bacillota</taxon>
        <taxon>Clostridia</taxon>
        <taxon>Eubacteriales</taxon>
        <taxon>Oscillospiraceae</taxon>
        <taxon>Acetivibrio</taxon>
    </lineage>
</organism>
<reference evidence="1 2" key="1">
    <citation type="submission" date="2015-11" db="EMBL/GenBank/DDBJ databases">
        <title>Butyribacter intestini gen. nov., sp. nov., a butyric acid-producing bacterium of the family Lachnospiraceae isolated from the human faeces.</title>
        <authorList>
            <person name="Zou Y."/>
            <person name="Xue W."/>
            <person name="Luo G."/>
            <person name="Lv M."/>
        </authorList>
    </citation>
    <scope>NUCLEOTIDE SEQUENCE [LARGE SCALE GENOMIC DNA]</scope>
    <source>
        <strain evidence="1 2">ACET-33324</strain>
    </source>
</reference>
<dbReference type="STRING" id="290052.ASU35_15210"/>
<dbReference type="Proteomes" id="UP000054874">
    <property type="component" value="Unassembled WGS sequence"/>
</dbReference>
<evidence type="ECO:0000313" key="1">
    <source>
        <dbReference type="EMBL" id="KSV57756.1"/>
    </source>
</evidence>
<sequence>MNTIYFTAQEVAVMLGVSRGQAYKLVKCMNEELAKQGYIVISGKVPKKYFSERYYGGVDCVVESEVK</sequence>
<comment type="caution">
    <text evidence="1">The sequence shown here is derived from an EMBL/GenBank/DDBJ whole genome shotgun (WGS) entry which is preliminary data.</text>
</comment>
<proteinExistence type="predicted"/>
<dbReference type="EMBL" id="LNAM01000201">
    <property type="protein sequence ID" value="KSV57756.1"/>
    <property type="molecule type" value="Genomic_DNA"/>
</dbReference>
<gene>
    <name evidence="1" type="ORF">ASU35_15210</name>
</gene>
<evidence type="ECO:0008006" key="3">
    <source>
        <dbReference type="Google" id="ProtNLM"/>
    </source>
</evidence>
<dbReference type="AlphaFoldDB" id="A0A0V8QB89"/>
<accession>A0A0V8QB89</accession>
<dbReference type="OrthoDB" id="3174733at2"/>
<evidence type="ECO:0000313" key="2">
    <source>
        <dbReference type="Proteomes" id="UP000054874"/>
    </source>
</evidence>
<name>A0A0V8QB89_9FIRM</name>
<keyword evidence="2" id="KW-1185">Reference proteome</keyword>
<protein>
    <recommendedName>
        <fullName evidence="3">ICEBs1 excisionase</fullName>
    </recommendedName>
</protein>
<dbReference type="RefSeq" id="WP_058354001.1">
    <property type="nucleotide sequence ID" value="NZ_CABMMD010000201.1"/>
</dbReference>